<evidence type="ECO:0000313" key="3">
    <source>
        <dbReference type="Proteomes" id="UP000196531"/>
    </source>
</evidence>
<evidence type="ECO:0000313" key="2">
    <source>
        <dbReference type="EMBL" id="OUR98900.1"/>
    </source>
</evidence>
<dbReference type="AlphaFoldDB" id="A0A1Y5FB19"/>
<reference evidence="3" key="1">
    <citation type="journal article" date="2017" name="Proc. Natl. Acad. Sci. U.S.A.">
        <title>Simulation of Deepwater Horizon oil plume reveals substrate specialization within a complex community of hydrocarbon-degraders.</title>
        <authorList>
            <person name="Hu P."/>
            <person name="Dubinsky E.A."/>
            <person name="Probst A.J."/>
            <person name="Wang J."/>
            <person name="Sieber C.M.K."/>
            <person name="Tom L.M."/>
            <person name="Gardinali P."/>
            <person name="Banfield J.F."/>
            <person name="Atlas R.M."/>
            <person name="Andersen G.L."/>
        </authorList>
    </citation>
    <scope>NUCLEOTIDE SEQUENCE [LARGE SCALE GENOMIC DNA]</scope>
</reference>
<organism evidence="2 3">
    <name type="scientific">Halobacteriovorax marinus</name>
    <dbReference type="NCBI Taxonomy" id="97084"/>
    <lineage>
        <taxon>Bacteria</taxon>
        <taxon>Pseudomonadati</taxon>
        <taxon>Bdellovibrionota</taxon>
        <taxon>Bacteriovoracia</taxon>
        <taxon>Bacteriovoracales</taxon>
        <taxon>Halobacteriovoraceae</taxon>
        <taxon>Halobacteriovorax</taxon>
    </lineage>
</organism>
<accession>A0A1Y5FB19</accession>
<name>A0A1Y5FB19_9BACT</name>
<protein>
    <submittedName>
        <fullName evidence="2">Uncharacterized protein</fullName>
    </submittedName>
</protein>
<dbReference type="EMBL" id="MAAO01000004">
    <property type="protein sequence ID" value="OUR98900.1"/>
    <property type="molecule type" value="Genomic_DNA"/>
</dbReference>
<gene>
    <name evidence="2" type="ORF">A9Q84_05665</name>
</gene>
<comment type="caution">
    <text evidence="2">The sequence shown here is derived from an EMBL/GenBank/DDBJ whole genome shotgun (WGS) entry which is preliminary data.</text>
</comment>
<proteinExistence type="predicted"/>
<feature type="region of interest" description="Disordered" evidence="1">
    <location>
        <begin position="614"/>
        <end position="633"/>
    </location>
</feature>
<dbReference type="Proteomes" id="UP000196531">
    <property type="component" value="Unassembled WGS sequence"/>
</dbReference>
<evidence type="ECO:0000256" key="1">
    <source>
        <dbReference type="SAM" id="MobiDB-lite"/>
    </source>
</evidence>
<sequence>MLVISFLLSQYVLGSQCQTTILEQYNKQFQSFLDEELEQNSNKEIFKSIGLQSEATEDGLKLILNLKMQELKKIVDPKQMGIFKELVNRFFDKNKRKGTALGGNFFYPDDSNFPCMDSSLFLEGSKQCLRKFSSLSGEQVSILAAQLNEVYSKISSVTLNEIEQNTSDSNKTVKISLYPEGSSSTNLQIVPNAGSSNCALDVGKMEITCDLKELKNLNLQVSWGDLSDSIDLKFSNEAQYKLAPVVDDLTAEVERKFNVLKIDPDHLEGIMLSSGEVTIFEGVDDCSFVESKMISCEITNRNFTLKVYPNEKQTNILEVNITPENYIELRKDKDKNPLYSYVVVELYKGGKLVESPENLTFGTELATDSGKCKPIANSTKNYQCIRGTEPYNITAKSDELEANSQIFQKVNLDNLSLELSEVEITSVDQINLVRVKNSGLVIPSSVFGELKISLEIIKPEGIKSTLNSVAGELTSKRGEKNYDLLVVLKLNGVEKDKKKINISKYIAGDNFFFDIEKGNRFCSFKLMKIDTNGKFSSVGQSQFAEKFFDITVTSKLANCSKVEQTAADVKIFCSLNRKKLKGNIKVVLKSNDAVVRSVQCVAYNRDFHFDKSDDDDEEDFNEFGGRSKRGKKSKRGFDHEFAQEVTDNFTALVPKYFEAKYGTSQQIQPSYNPFMYNYGYPGQAYVPGYYTSPTMWDTMYLFNPGTY</sequence>